<comment type="caution">
    <text evidence="2">The sequence shown here is derived from an EMBL/GenBank/DDBJ whole genome shotgun (WGS) entry which is preliminary data.</text>
</comment>
<sequence>MASNGEEEEAPPRGNEWEVVSLASSAYAALNNESRSFTEYERETSEAMFMSGHFVFPPSQHENLPLETENISETQTEQSVENVEFLSEEVTVKQLGSSGFHGIQIFDDYGNILPICDAYMEEDSAAHEVDLEDNESVFHSTALPSSSHSNENKDGLNIVEESSSRNCRSEPSQQESNTNEHDNEIPCQAWWKRKTASLVSHAKEANTFWSVFVAAAVMGLVILGQHWQQERWQILQMKLHRGLHDERIGRMLLTMCLLISHFVLRCRGLSGCLVPFHGLKTYLWVVTTGVHSSKTASLQCDIKYRTIRRTREAQVGQSICLEGFFFFFFLKTFVSKVSLTLCSTCDRGDNCCKHIVISPMFLHNRIW</sequence>
<feature type="region of interest" description="Disordered" evidence="1">
    <location>
        <begin position="161"/>
        <end position="183"/>
    </location>
</feature>
<dbReference type="PANTHER" id="PTHR34797:SF1">
    <property type="entry name" value="ATG8-INTERACTING PROTEIN 2"/>
    <property type="match status" value="1"/>
</dbReference>
<evidence type="ECO:0000313" key="2">
    <source>
        <dbReference type="EMBL" id="RAL54160.1"/>
    </source>
</evidence>
<protein>
    <recommendedName>
        <fullName evidence="4">ATG8-interacting protein 1</fullName>
    </recommendedName>
</protein>
<dbReference type="Proteomes" id="UP000249390">
    <property type="component" value="Unassembled WGS sequence"/>
</dbReference>
<gene>
    <name evidence="2" type="ORF">DM860_004631</name>
</gene>
<proteinExistence type="predicted"/>
<dbReference type="EMBL" id="NQVE01000015">
    <property type="protein sequence ID" value="RAL54160.1"/>
    <property type="molecule type" value="Genomic_DNA"/>
</dbReference>
<evidence type="ECO:0008006" key="4">
    <source>
        <dbReference type="Google" id="ProtNLM"/>
    </source>
</evidence>
<dbReference type="InterPro" id="IPR040304">
    <property type="entry name" value="ATG8-IP-1/2"/>
</dbReference>
<feature type="compositionally biased region" description="Polar residues" evidence="1">
    <location>
        <begin position="161"/>
        <end position="177"/>
    </location>
</feature>
<dbReference type="PANTHER" id="PTHR34797">
    <property type="entry name" value="ATG8-INTERACTING PROTEIN 2"/>
    <property type="match status" value="1"/>
</dbReference>
<accession>A0A328E996</accession>
<name>A0A328E996_9ASTE</name>
<dbReference type="AlphaFoldDB" id="A0A328E996"/>
<evidence type="ECO:0000256" key="1">
    <source>
        <dbReference type="SAM" id="MobiDB-lite"/>
    </source>
</evidence>
<evidence type="ECO:0000313" key="3">
    <source>
        <dbReference type="Proteomes" id="UP000249390"/>
    </source>
</evidence>
<reference evidence="2 3" key="1">
    <citation type="submission" date="2018-06" db="EMBL/GenBank/DDBJ databases">
        <title>The Genome of Cuscuta australis (Dodder) Provides Insight into the Evolution of Plant Parasitism.</title>
        <authorList>
            <person name="Liu H."/>
        </authorList>
    </citation>
    <scope>NUCLEOTIDE SEQUENCE [LARGE SCALE GENOMIC DNA]</scope>
    <source>
        <strain evidence="3">cv. Yunnan</strain>
        <tissue evidence="2">Vines</tissue>
    </source>
</reference>
<keyword evidence="3" id="KW-1185">Reference proteome</keyword>
<organism evidence="2 3">
    <name type="scientific">Cuscuta australis</name>
    <dbReference type="NCBI Taxonomy" id="267555"/>
    <lineage>
        <taxon>Eukaryota</taxon>
        <taxon>Viridiplantae</taxon>
        <taxon>Streptophyta</taxon>
        <taxon>Embryophyta</taxon>
        <taxon>Tracheophyta</taxon>
        <taxon>Spermatophyta</taxon>
        <taxon>Magnoliopsida</taxon>
        <taxon>eudicotyledons</taxon>
        <taxon>Gunneridae</taxon>
        <taxon>Pentapetalae</taxon>
        <taxon>asterids</taxon>
        <taxon>lamiids</taxon>
        <taxon>Solanales</taxon>
        <taxon>Convolvulaceae</taxon>
        <taxon>Cuscuteae</taxon>
        <taxon>Cuscuta</taxon>
        <taxon>Cuscuta subgen. Grammica</taxon>
        <taxon>Cuscuta sect. Cleistogrammica</taxon>
    </lineage>
</organism>